<organism evidence="1 2">
    <name type="scientific">Trifolium medium</name>
    <dbReference type="NCBI Taxonomy" id="97028"/>
    <lineage>
        <taxon>Eukaryota</taxon>
        <taxon>Viridiplantae</taxon>
        <taxon>Streptophyta</taxon>
        <taxon>Embryophyta</taxon>
        <taxon>Tracheophyta</taxon>
        <taxon>Spermatophyta</taxon>
        <taxon>Magnoliopsida</taxon>
        <taxon>eudicotyledons</taxon>
        <taxon>Gunneridae</taxon>
        <taxon>Pentapetalae</taxon>
        <taxon>rosids</taxon>
        <taxon>fabids</taxon>
        <taxon>Fabales</taxon>
        <taxon>Fabaceae</taxon>
        <taxon>Papilionoideae</taxon>
        <taxon>50 kb inversion clade</taxon>
        <taxon>NPAAA clade</taxon>
        <taxon>Hologalegina</taxon>
        <taxon>IRL clade</taxon>
        <taxon>Trifolieae</taxon>
        <taxon>Trifolium</taxon>
    </lineage>
</organism>
<comment type="caution">
    <text evidence="1">The sequence shown here is derived from an EMBL/GenBank/DDBJ whole genome shotgun (WGS) entry which is preliminary data.</text>
</comment>
<evidence type="ECO:0000313" key="2">
    <source>
        <dbReference type="Proteomes" id="UP000265520"/>
    </source>
</evidence>
<sequence length="102" mass="11913">MEILEFQQNNHLVAVYYKHGKLNLFRIHVDVTLADLKHQLSQLNGRHHFRDERRVTDVNTKGSIKLDAKLIRSIETICSNLIRPRTFDEIAAFMVELGEDKV</sequence>
<dbReference type="EMBL" id="LXQA010037030">
    <property type="protein sequence ID" value="MCH98213.1"/>
    <property type="molecule type" value="Genomic_DNA"/>
</dbReference>
<name>A0A392NFU9_9FABA</name>
<proteinExistence type="predicted"/>
<keyword evidence="2" id="KW-1185">Reference proteome</keyword>
<reference evidence="1 2" key="1">
    <citation type="journal article" date="2018" name="Front. Plant Sci.">
        <title>Red Clover (Trifolium pratense) and Zigzag Clover (T. medium) - A Picture of Genomic Similarities and Differences.</title>
        <authorList>
            <person name="Dluhosova J."/>
            <person name="Istvanek J."/>
            <person name="Nedelnik J."/>
            <person name="Repkova J."/>
        </authorList>
    </citation>
    <scope>NUCLEOTIDE SEQUENCE [LARGE SCALE GENOMIC DNA]</scope>
    <source>
        <strain evidence="2">cv. 10/8</strain>
        <tissue evidence="1">Leaf</tissue>
    </source>
</reference>
<accession>A0A392NFU9</accession>
<protein>
    <submittedName>
        <fullName evidence="1">Uncharacterized protein</fullName>
    </submittedName>
</protein>
<evidence type="ECO:0000313" key="1">
    <source>
        <dbReference type="EMBL" id="MCH98213.1"/>
    </source>
</evidence>
<dbReference type="AlphaFoldDB" id="A0A392NFU9"/>
<dbReference type="Proteomes" id="UP000265520">
    <property type="component" value="Unassembled WGS sequence"/>
</dbReference>